<dbReference type="PANTHER" id="PTHR33451:SF3">
    <property type="entry name" value="MALATE-2H(+)_NA(+)-LACTATE ANTIPORTER"/>
    <property type="match status" value="1"/>
</dbReference>
<dbReference type="OrthoDB" id="5329450at2"/>
<proteinExistence type="predicted"/>
<feature type="transmembrane region" description="Helical" evidence="6">
    <location>
        <begin position="140"/>
        <end position="158"/>
    </location>
</feature>
<keyword evidence="4 6" id="KW-1133">Transmembrane helix</keyword>
<evidence type="ECO:0000256" key="6">
    <source>
        <dbReference type="SAM" id="Phobius"/>
    </source>
</evidence>
<dbReference type="GO" id="GO:0015137">
    <property type="term" value="F:citrate transmembrane transporter activity"/>
    <property type="evidence" value="ECO:0007669"/>
    <property type="project" value="InterPro"/>
</dbReference>
<feature type="transmembrane region" description="Helical" evidence="6">
    <location>
        <begin position="253"/>
        <end position="270"/>
    </location>
</feature>
<feature type="transmembrane region" description="Helical" evidence="6">
    <location>
        <begin position="29"/>
        <end position="51"/>
    </location>
</feature>
<sequence>MNLAVIGFILMFVLMFVLIKDKLSPPVAFILLPLIAAVAGGFGIEAISGFVKTGLNTMLSTAVLFIFSISYFTLMSNEGLFDPIIHFLIKRVGNNVTTVLFAVVITTFVAHLDGSGATTFLIVVPAFLPICKRLKVRPEALLGTMCGMYGVMNIVPWGGPTMRAASVIGIEVSDLYQFIMPSVAALAVIAFGIAFVIARIEIHNGAGADKDDTAADEKGAGEGTAKRKKLYWFNLGLTVLMLALLFVDIGLPLHLIFMIAFCIALTVNYPNTAEQTKQLKSYAASAMIMTMTLFSVGIFMGVIKDSGMVEAMAAAIVGILPAGVAPHMHWFMALFAVPLIMILGTDAFYYALMPIILGVVEQFGISPEVVAATFLLTATLGTPISPSVAAVYVGLGLADSTIGKHIKYSLRILWPASILLLVVSTLIGVIRF</sequence>
<evidence type="ECO:0000256" key="4">
    <source>
        <dbReference type="ARBA" id="ARBA00022989"/>
    </source>
</evidence>
<dbReference type="NCBIfam" id="TIGR00784">
    <property type="entry name" value="citMHS"/>
    <property type="match status" value="1"/>
</dbReference>
<dbReference type="InterPro" id="IPR052180">
    <property type="entry name" value="NhaC_Na-H+_Antiporter"/>
</dbReference>
<name>A0A0J9BY72_9FIRM</name>
<feature type="transmembrane region" description="Helical" evidence="6">
    <location>
        <begin position="230"/>
        <end position="247"/>
    </location>
</feature>
<evidence type="ECO:0000256" key="2">
    <source>
        <dbReference type="ARBA" id="ARBA00022448"/>
    </source>
</evidence>
<evidence type="ECO:0000256" key="5">
    <source>
        <dbReference type="ARBA" id="ARBA00023136"/>
    </source>
</evidence>
<organism evidence="8 9">
    <name type="scientific">[Clostridium] citroniae WAL-19142</name>
    <dbReference type="NCBI Taxonomy" id="742734"/>
    <lineage>
        <taxon>Bacteria</taxon>
        <taxon>Bacillati</taxon>
        <taxon>Bacillota</taxon>
        <taxon>Clostridia</taxon>
        <taxon>Lachnospirales</taxon>
        <taxon>Lachnospiraceae</taxon>
        <taxon>Enterocloster</taxon>
    </lineage>
</organism>
<evidence type="ECO:0000313" key="8">
    <source>
        <dbReference type="EMBL" id="KMW17942.1"/>
    </source>
</evidence>
<dbReference type="InterPro" id="IPR004680">
    <property type="entry name" value="Cit_transptr-like_dom"/>
</dbReference>
<dbReference type="EMBL" id="ADLK01000025">
    <property type="protein sequence ID" value="KMW17942.1"/>
    <property type="molecule type" value="Genomic_DNA"/>
</dbReference>
<evidence type="ECO:0000256" key="1">
    <source>
        <dbReference type="ARBA" id="ARBA00004141"/>
    </source>
</evidence>
<keyword evidence="5 6" id="KW-0472">Membrane</keyword>
<feature type="transmembrane region" description="Helical" evidence="6">
    <location>
        <begin position="412"/>
        <end position="430"/>
    </location>
</feature>
<feature type="transmembrane region" description="Helical" evidence="6">
    <location>
        <begin position="178"/>
        <end position="198"/>
    </location>
</feature>
<gene>
    <name evidence="8" type="ORF">HMPREF9470_03423</name>
</gene>
<dbReference type="RefSeq" id="WP_045093975.1">
    <property type="nucleotide sequence ID" value="NZ_KQ235879.1"/>
</dbReference>
<protein>
    <recommendedName>
        <fullName evidence="7">Citrate transporter-like domain-containing protein</fullName>
    </recommendedName>
</protein>
<feature type="transmembrane region" description="Helical" evidence="6">
    <location>
        <begin position="58"/>
        <end position="76"/>
    </location>
</feature>
<feature type="domain" description="Citrate transporter-like" evidence="7">
    <location>
        <begin position="17"/>
        <end position="373"/>
    </location>
</feature>
<evidence type="ECO:0000256" key="3">
    <source>
        <dbReference type="ARBA" id="ARBA00022692"/>
    </source>
</evidence>
<feature type="transmembrane region" description="Helical" evidence="6">
    <location>
        <begin position="330"/>
        <end position="357"/>
    </location>
</feature>
<dbReference type="GO" id="GO:0016020">
    <property type="term" value="C:membrane"/>
    <property type="evidence" value="ECO:0007669"/>
    <property type="project" value="UniProtKB-SubCell"/>
</dbReference>
<dbReference type="Pfam" id="PF03600">
    <property type="entry name" value="CitMHS"/>
    <property type="match status" value="1"/>
</dbReference>
<reference evidence="8 9" key="1">
    <citation type="submission" date="2011-04" db="EMBL/GenBank/DDBJ databases">
        <title>The Genome Sequence of Clostridium citroniae WAL-19142.</title>
        <authorList>
            <consortium name="The Broad Institute Genome Sequencing Platform"/>
            <person name="Earl A."/>
            <person name="Ward D."/>
            <person name="Feldgarden M."/>
            <person name="Gevers D."/>
            <person name="Warren Y.A."/>
            <person name="Tyrrell K.L."/>
            <person name="Citron D.M."/>
            <person name="Goldstein E.J."/>
            <person name="Daigneault M."/>
            <person name="Allen-Vercoe E."/>
            <person name="Young S.K."/>
            <person name="Zeng Q."/>
            <person name="Gargeya S."/>
            <person name="Fitzgerald M."/>
            <person name="Haas B."/>
            <person name="Abouelleil A."/>
            <person name="Alvarado L."/>
            <person name="Arachchi H.M."/>
            <person name="Berlin A."/>
            <person name="Brown A."/>
            <person name="Chapman S.B."/>
            <person name="Chen Z."/>
            <person name="Dunbar C."/>
            <person name="Freedman E."/>
            <person name="Gearin G."/>
            <person name="Gellesch M."/>
            <person name="Goldberg J."/>
            <person name="Griggs A."/>
            <person name="Gujja S."/>
            <person name="Heilman E.R."/>
            <person name="Heiman D."/>
            <person name="Howarth C."/>
            <person name="Larson L."/>
            <person name="Lui A."/>
            <person name="MacDonald P.J."/>
            <person name="Mehta T."/>
            <person name="Montmayeur A."/>
            <person name="Murphy C."/>
            <person name="Neiman D."/>
            <person name="Pearson M."/>
            <person name="Priest M."/>
            <person name="Roberts A."/>
            <person name="Saif S."/>
            <person name="Shea T."/>
            <person name="Shenoy N."/>
            <person name="Sisk P."/>
            <person name="Stolte C."/>
            <person name="Sykes S."/>
            <person name="White J."/>
            <person name="Yandava C."/>
            <person name="Wortman J."/>
            <person name="Nusbaum C."/>
            <person name="Birren B."/>
        </authorList>
    </citation>
    <scope>NUCLEOTIDE SEQUENCE [LARGE SCALE GENOMIC DNA]</scope>
    <source>
        <strain evidence="8 9">WAL-19142</strain>
    </source>
</reference>
<dbReference type="Proteomes" id="UP000037392">
    <property type="component" value="Unassembled WGS sequence"/>
</dbReference>
<dbReference type="GeneID" id="93165560"/>
<dbReference type="PATRIC" id="fig|742734.4.peg.3671"/>
<feature type="transmembrane region" description="Helical" evidence="6">
    <location>
        <begin position="369"/>
        <end position="392"/>
    </location>
</feature>
<comment type="subcellular location">
    <subcellularLocation>
        <location evidence="1">Membrane</location>
        <topology evidence="1">Multi-pass membrane protein</topology>
    </subcellularLocation>
</comment>
<evidence type="ECO:0000259" key="7">
    <source>
        <dbReference type="Pfam" id="PF03600"/>
    </source>
</evidence>
<keyword evidence="3 6" id="KW-0812">Transmembrane</keyword>
<feature type="transmembrane region" description="Helical" evidence="6">
    <location>
        <begin position="282"/>
        <end position="303"/>
    </location>
</feature>
<dbReference type="PANTHER" id="PTHR33451">
    <property type="entry name" value="MALATE-2H(+)/NA(+)-LACTATE ANTIPORTER"/>
    <property type="match status" value="1"/>
</dbReference>
<comment type="caution">
    <text evidence="8">The sequence shown here is derived from an EMBL/GenBank/DDBJ whole genome shotgun (WGS) entry which is preliminary data.</text>
</comment>
<evidence type="ECO:0000313" key="9">
    <source>
        <dbReference type="Proteomes" id="UP000037392"/>
    </source>
</evidence>
<accession>A0A0J9BY72</accession>
<dbReference type="AlphaFoldDB" id="A0A0J9BY72"/>
<dbReference type="InterPro" id="IPR014738">
    <property type="entry name" value="Citrate_transporter"/>
</dbReference>
<keyword evidence="2" id="KW-0813">Transport</keyword>
<feature type="transmembrane region" description="Helical" evidence="6">
    <location>
        <begin position="96"/>
        <end position="128"/>
    </location>
</feature>